<dbReference type="GO" id="GO:0003682">
    <property type="term" value="F:chromatin binding"/>
    <property type="evidence" value="ECO:0007669"/>
    <property type="project" value="TreeGrafter"/>
</dbReference>
<dbReference type="GO" id="GO:0031507">
    <property type="term" value="P:heterochromatin formation"/>
    <property type="evidence" value="ECO:0007669"/>
    <property type="project" value="TreeGrafter"/>
</dbReference>
<organism evidence="5 6">
    <name type="scientific">Candidatus Kaiserbacteria bacterium RIFCSPHIGHO2_02_FULL_49_34</name>
    <dbReference type="NCBI Taxonomy" id="1798491"/>
    <lineage>
        <taxon>Bacteria</taxon>
        <taxon>Candidatus Kaiseribacteriota</taxon>
    </lineage>
</organism>
<dbReference type="STRING" id="1798491.A3C87_00755"/>
<dbReference type="InterPro" id="IPR001214">
    <property type="entry name" value="SET_dom"/>
</dbReference>
<evidence type="ECO:0000256" key="1">
    <source>
        <dbReference type="ARBA" id="ARBA00023015"/>
    </source>
</evidence>
<dbReference type="InterPro" id="IPR046341">
    <property type="entry name" value="SET_dom_sf"/>
</dbReference>
<keyword evidence="2" id="KW-0804">Transcription</keyword>
<evidence type="ECO:0000313" key="5">
    <source>
        <dbReference type="EMBL" id="OGG61911.1"/>
    </source>
</evidence>
<dbReference type="GO" id="GO:0046976">
    <property type="term" value="F:histone H3K27 methyltransferase activity"/>
    <property type="evidence" value="ECO:0007669"/>
    <property type="project" value="TreeGrafter"/>
</dbReference>
<dbReference type="SUPFAM" id="SSF82199">
    <property type="entry name" value="SET domain"/>
    <property type="match status" value="1"/>
</dbReference>
<evidence type="ECO:0000259" key="4">
    <source>
        <dbReference type="PROSITE" id="PS50280"/>
    </source>
</evidence>
<dbReference type="PANTHER" id="PTHR45747:SF4">
    <property type="entry name" value="HISTONE-LYSINE N-METHYLTRANSFERASE E(Z)"/>
    <property type="match status" value="1"/>
</dbReference>
<dbReference type="Pfam" id="PF00856">
    <property type="entry name" value="SET"/>
    <property type="match status" value="1"/>
</dbReference>
<name>A0A1F6DKF4_9BACT</name>
<protein>
    <recommendedName>
        <fullName evidence="4">SET domain-containing protein</fullName>
    </recommendedName>
</protein>
<reference evidence="5 6" key="1">
    <citation type="journal article" date="2016" name="Nat. Commun.">
        <title>Thousands of microbial genomes shed light on interconnected biogeochemical processes in an aquifer system.</title>
        <authorList>
            <person name="Anantharaman K."/>
            <person name="Brown C.T."/>
            <person name="Hug L.A."/>
            <person name="Sharon I."/>
            <person name="Castelle C.J."/>
            <person name="Probst A.J."/>
            <person name="Thomas B.C."/>
            <person name="Singh A."/>
            <person name="Wilkins M.J."/>
            <person name="Karaoz U."/>
            <person name="Brodie E.L."/>
            <person name="Williams K.H."/>
            <person name="Hubbard S.S."/>
            <person name="Banfield J.F."/>
        </authorList>
    </citation>
    <scope>NUCLEOTIDE SEQUENCE [LARGE SCALE GENOMIC DNA]</scope>
</reference>
<proteinExistence type="predicted"/>
<evidence type="ECO:0000313" key="6">
    <source>
        <dbReference type="Proteomes" id="UP000176511"/>
    </source>
</evidence>
<accession>A0A1F6DKF4</accession>
<dbReference type="PROSITE" id="PS50280">
    <property type="entry name" value="SET"/>
    <property type="match status" value="1"/>
</dbReference>
<keyword evidence="1" id="KW-0805">Transcription regulation</keyword>
<dbReference type="InterPro" id="IPR045318">
    <property type="entry name" value="EZH1/2-like"/>
</dbReference>
<dbReference type="PANTHER" id="PTHR45747">
    <property type="entry name" value="HISTONE-LYSINE N-METHYLTRANSFERASE E(Z)"/>
    <property type="match status" value="1"/>
</dbReference>
<feature type="domain" description="SET" evidence="4">
    <location>
        <begin position="1"/>
        <end position="117"/>
    </location>
</feature>
<feature type="region of interest" description="Disordered" evidence="3">
    <location>
        <begin position="1"/>
        <end position="21"/>
    </location>
</feature>
<gene>
    <name evidence="5" type="ORF">A3C87_00755</name>
</gene>
<dbReference type="EMBL" id="MFLE01000014">
    <property type="protein sequence ID" value="OGG61911.1"/>
    <property type="molecule type" value="Genomic_DNA"/>
</dbReference>
<dbReference type="AlphaFoldDB" id="A0A1F6DKF4"/>
<dbReference type="Gene3D" id="2.170.270.10">
    <property type="entry name" value="SET domain"/>
    <property type="match status" value="1"/>
</dbReference>
<evidence type="ECO:0000256" key="2">
    <source>
        <dbReference type="ARBA" id="ARBA00023163"/>
    </source>
</evidence>
<dbReference type="Proteomes" id="UP000176511">
    <property type="component" value="Unassembled WGS sequence"/>
</dbReference>
<evidence type="ECO:0000256" key="3">
    <source>
        <dbReference type="SAM" id="MobiDB-lite"/>
    </source>
</evidence>
<dbReference type="SMART" id="SM00317">
    <property type="entry name" value="SET"/>
    <property type="match status" value="1"/>
</dbReference>
<comment type="caution">
    <text evidence="5">The sequence shown here is derived from an EMBL/GenBank/DDBJ whole genome shotgun (WGS) entry which is preliminary data.</text>
</comment>
<sequence length="141" mass="15749">MKQSETHTEVPAPTRVGRGSSGLGLFAETSIAKGGFIIEYTGERITVDEADMRGGQYLFQVTDTLTIDGRDRSNKARYINHSCKPNAEAEHLEDGDRIFIRAKKSIKPGEEITYHYGKEFFETYIKPKGCRCIKCATPGKI</sequence>